<organism evidence="2">
    <name type="scientific">Leptolyngbya boryana CZ1</name>
    <dbReference type="NCBI Taxonomy" id="3060204"/>
    <lineage>
        <taxon>Bacteria</taxon>
        <taxon>Bacillati</taxon>
        <taxon>Cyanobacteriota</taxon>
        <taxon>Cyanophyceae</taxon>
        <taxon>Leptolyngbyales</taxon>
        <taxon>Leptolyngbyaceae</taxon>
        <taxon>Leptolyngbya group</taxon>
        <taxon>Leptolyngbya</taxon>
    </lineage>
</organism>
<feature type="chain" id="PRO_5041742787" description="WxL domain-containing protein" evidence="1">
    <location>
        <begin position="30"/>
        <end position="172"/>
    </location>
</feature>
<accession>A0AA97ALH2</accession>
<reference evidence="2" key="1">
    <citation type="journal article" date="2023" name="Plants (Basel)">
        <title>Genomic Analysis of Leptolyngbya boryana CZ1 Reveals Efficient Carbon Fixation Modules.</title>
        <authorList>
            <person name="Bai X."/>
            <person name="Wang H."/>
            <person name="Cheng W."/>
            <person name="Wang J."/>
            <person name="Ma M."/>
            <person name="Hu H."/>
            <person name="Song Z."/>
            <person name="Ma H."/>
            <person name="Fan Y."/>
            <person name="Du C."/>
            <person name="Xu J."/>
        </authorList>
    </citation>
    <scope>NUCLEOTIDE SEQUENCE</scope>
    <source>
        <strain evidence="2">CZ1</strain>
    </source>
</reference>
<evidence type="ECO:0000256" key="1">
    <source>
        <dbReference type="SAM" id="SignalP"/>
    </source>
</evidence>
<keyword evidence="1" id="KW-0732">Signal</keyword>
<feature type="signal peptide" evidence="1">
    <location>
        <begin position="1"/>
        <end position="29"/>
    </location>
</feature>
<name>A0AA97ALH2_LEPBY</name>
<dbReference type="RefSeq" id="WP_287456992.1">
    <property type="nucleotide sequence ID" value="NZ_CP130144.1"/>
</dbReference>
<evidence type="ECO:0000313" key="2">
    <source>
        <dbReference type="EMBL" id="WNZ43357.1"/>
    </source>
</evidence>
<sequence>MLNMNISRSILISGLLIGASVLFGSSAKADTTGTVPLSGTVNPTLALTATPNGTASALPLDGAAAGAEQIQKVAGLNVETNNTLGYTLTVSSGNLAEPKGDTIAYQVVVKDTATAAVSGDFQVASGTDYTYATTAANAAVDGNRDLYIRYTPRALQNPGAYTSTINLSVKDN</sequence>
<gene>
    <name evidence="2" type="ORF">Q2T42_16005</name>
</gene>
<dbReference type="AlphaFoldDB" id="A0AA97ALH2"/>
<reference evidence="2" key="2">
    <citation type="submission" date="2023-07" db="EMBL/GenBank/DDBJ databases">
        <authorList>
            <person name="Bai X.-H."/>
            <person name="Wang H.-H."/>
            <person name="Wang J."/>
            <person name="Ma M.-Y."/>
            <person name="Hu H.-H."/>
            <person name="Song Z.-L."/>
            <person name="Ma H.-G."/>
            <person name="Fan Y."/>
            <person name="Du C.-Y."/>
            <person name="Xu J.-C."/>
        </authorList>
    </citation>
    <scope>NUCLEOTIDE SEQUENCE</scope>
    <source>
        <strain evidence="2">CZ1</strain>
    </source>
</reference>
<dbReference type="EMBL" id="CP130144">
    <property type="protein sequence ID" value="WNZ43357.1"/>
    <property type="molecule type" value="Genomic_DNA"/>
</dbReference>
<protein>
    <recommendedName>
        <fullName evidence="3">WxL domain-containing protein</fullName>
    </recommendedName>
</protein>
<proteinExistence type="predicted"/>
<evidence type="ECO:0008006" key="3">
    <source>
        <dbReference type="Google" id="ProtNLM"/>
    </source>
</evidence>